<feature type="coiled-coil region" evidence="1">
    <location>
        <begin position="76"/>
        <end position="149"/>
    </location>
</feature>
<dbReference type="AlphaFoldDB" id="A0A438CJ22"/>
<sequence length="184" mass="21110">MMEMLRRVPCFTNAELPSTKMSDFFPLTKRILVNMGNDLPVFVLARLPFGTLESAIPVFSNCRIARFRRLRKRKLLAEEAKALKLAEGEKEAIRAETDKLRKERRTTKAKFKKSKGENAQLKKEMKKLLNGFAAQKKELETEYQKQVDEMYLFGYCCCMKKNGITQDIPSFPSNDEGETPNGSS</sequence>
<evidence type="ECO:0000313" key="3">
    <source>
        <dbReference type="Proteomes" id="UP000288805"/>
    </source>
</evidence>
<dbReference type="Proteomes" id="UP000288805">
    <property type="component" value="Unassembled WGS sequence"/>
</dbReference>
<accession>A0A438CJ22</accession>
<organism evidence="2 3">
    <name type="scientific">Vitis vinifera</name>
    <name type="common">Grape</name>
    <dbReference type="NCBI Taxonomy" id="29760"/>
    <lineage>
        <taxon>Eukaryota</taxon>
        <taxon>Viridiplantae</taxon>
        <taxon>Streptophyta</taxon>
        <taxon>Embryophyta</taxon>
        <taxon>Tracheophyta</taxon>
        <taxon>Spermatophyta</taxon>
        <taxon>Magnoliopsida</taxon>
        <taxon>eudicotyledons</taxon>
        <taxon>Gunneridae</taxon>
        <taxon>Pentapetalae</taxon>
        <taxon>rosids</taxon>
        <taxon>Vitales</taxon>
        <taxon>Vitaceae</taxon>
        <taxon>Viteae</taxon>
        <taxon>Vitis</taxon>
    </lineage>
</organism>
<reference evidence="2 3" key="1">
    <citation type="journal article" date="2018" name="PLoS Genet.">
        <title>Population sequencing reveals clonal diversity and ancestral inbreeding in the grapevine cultivar Chardonnay.</title>
        <authorList>
            <person name="Roach M.J."/>
            <person name="Johnson D.L."/>
            <person name="Bohlmann J."/>
            <person name="van Vuuren H.J."/>
            <person name="Jones S.J."/>
            <person name="Pretorius I.S."/>
            <person name="Schmidt S.A."/>
            <person name="Borneman A.R."/>
        </authorList>
    </citation>
    <scope>NUCLEOTIDE SEQUENCE [LARGE SCALE GENOMIC DNA]</scope>
    <source>
        <strain evidence="3">cv. Chardonnay</strain>
        <tissue evidence="2">Leaf</tissue>
    </source>
</reference>
<dbReference type="EMBL" id="QGNW01002203">
    <property type="protein sequence ID" value="RVW23191.1"/>
    <property type="molecule type" value="Genomic_DNA"/>
</dbReference>
<keyword evidence="1" id="KW-0175">Coiled coil</keyword>
<gene>
    <name evidence="2" type="ORF">CK203_099566</name>
</gene>
<protein>
    <submittedName>
        <fullName evidence="2">Uncharacterized protein</fullName>
    </submittedName>
</protein>
<comment type="caution">
    <text evidence="2">The sequence shown here is derived from an EMBL/GenBank/DDBJ whole genome shotgun (WGS) entry which is preliminary data.</text>
</comment>
<proteinExistence type="predicted"/>
<evidence type="ECO:0000256" key="1">
    <source>
        <dbReference type="SAM" id="Coils"/>
    </source>
</evidence>
<name>A0A438CJ22_VITVI</name>
<evidence type="ECO:0000313" key="2">
    <source>
        <dbReference type="EMBL" id="RVW23191.1"/>
    </source>
</evidence>